<protein>
    <recommendedName>
        <fullName evidence="10">RNA polymerase sigma factor</fullName>
    </recommendedName>
</protein>
<dbReference type="InterPro" id="IPR013325">
    <property type="entry name" value="RNA_pol_sigma_r2"/>
</dbReference>
<comment type="caution">
    <text evidence="8">The sequence shown here is derived from an EMBL/GenBank/DDBJ whole genome shotgun (WGS) entry which is preliminary data.</text>
</comment>
<evidence type="ECO:0000256" key="2">
    <source>
        <dbReference type="ARBA" id="ARBA00023015"/>
    </source>
</evidence>
<evidence type="ECO:0008006" key="10">
    <source>
        <dbReference type="Google" id="ProtNLM"/>
    </source>
</evidence>
<dbReference type="Proteomes" id="UP000178570">
    <property type="component" value="Unassembled WGS sequence"/>
</dbReference>
<dbReference type="STRING" id="1797529.A2570_02190"/>
<dbReference type="InterPro" id="IPR014284">
    <property type="entry name" value="RNA_pol_sigma-70_dom"/>
</dbReference>
<organism evidence="8 9">
    <name type="scientific">Candidatus Brennerbacteria bacterium RIFOXYD1_FULL_41_16</name>
    <dbReference type="NCBI Taxonomy" id="1797529"/>
    <lineage>
        <taxon>Bacteria</taxon>
        <taxon>Candidatus Brenneribacteriota</taxon>
    </lineage>
</organism>
<dbReference type="SUPFAM" id="SSF88659">
    <property type="entry name" value="Sigma3 and sigma4 domains of RNA polymerase sigma factors"/>
    <property type="match status" value="1"/>
</dbReference>
<dbReference type="Gene3D" id="1.10.1740.10">
    <property type="match status" value="1"/>
</dbReference>
<dbReference type="InterPro" id="IPR007627">
    <property type="entry name" value="RNA_pol_sigma70_r2"/>
</dbReference>
<dbReference type="GO" id="GO:0006352">
    <property type="term" value="P:DNA-templated transcription initiation"/>
    <property type="evidence" value="ECO:0007669"/>
    <property type="project" value="InterPro"/>
</dbReference>
<dbReference type="AlphaFoldDB" id="A0A1G1XLP5"/>
<reference evidence="8 9" key="1">
    <citation type="journal article" date="2016" name="Nat. Commun.">
        <title>Thousands of microbial genomes shed light on interconnected biogeochemical processes in an aquifer system.</title>
        <authorList>
            <person name="Anantharaman K."/>
            <person name="Brown C.T."/>
            <person name="Hug L.A."/>
            <person name="Sharon I."/>
            <person name="Castelle C.J."/>
            <person name="Probst A.J."/>
            <person name="Thomas B.C."/>
            <person name="Singh A."/>
            <person name="Wilkins M.J."/>
            <person name="Karaoz U."/>
            <person name="Brodie E.L."/>
            <person name="Williams K.H."/>
            <person name="Hubbard S.S."/>
            <person name="Banfield J.F."/>
        </authorList>
    </citation>
    <scope>NUCLEOTIDE SEQUENCE [LARGE SCALE GENOMIC DNA]</scope>
</reference>
<evidence type="ECO:0000259" key="7">
    <source>
        <dbReference type="Pfam" id="PF08281"/>
    </source>
</evidence>
<dbReference type="CDD" id="cd06171">
    <property type="entry name" value="Sigma70_r4"/>
    <property type="match status" value="1"/>
</dbReference>
<dbReference type="NCBIfam" id="TIGR02937">
    <property type="entry name" value="sigma70-ECF"/>
    <property type="match status" value="1"/>
</dbReference>
<dbReference type="InterPro" id="IPR013324">
    <property type="entry name" value="RNA_pol_sigma_r3/r4-like"/>
</dbReference>
<evidence type="ECO:0000313" key="9">
    <source>
        <dbReference type="Proteomes" id="UP000178570"/>
    </source>
</evidence>
<evidence type="ECO:0000259" key="6">
    <source>
        <dbReference type="Pfam" id="PF04542"/>
    </source>
</evidence>
<dbReference type="InterPro" id="IPR039425">
    <property type="entry name" value="RNA_pol_sigma-70-like"/>
</dbReference>
<dbReference type="GO" id="GO:0016987">
    <property type="term" value="F:sigma factor activity"/>
    <property type="evidence" value="ECO:0007669"/>
    <property type="project" value="UniProtKB-KW"/>
</dbReference>
<feature type="domain" description="RNA polymerase sigma factor 70 region 4 type 2" evidence="7">
    <location>
        <begin position="119"/>
        <end position="166"/>
    </location>
</feature>
<dbReference type="Pfam" id="PF04542">
    <property type="entry name" value="Sigma70_r2"/>
    <property type="match status" value="1"/>
</dbReference>
<evidence type="ECO:0000256" key="4">
    <source>
        <dbReference type="ARBA" id="ARBA00023125"/>
    </source>
</evidence>
<name>A0A1G1XLP5_9BACT</name>
<proteinExistence type="inferred from homology"/>
<feature type="domain" description="RNA polymerase sigma-70 region 2" evidence="6">
    <location>
        <begin position="20"/>
        <end position="83"/>
    </location>
</feature>
<accession>A0A1G1XLP5</accession>
<dbReference type="EMBL" id="MHHY01000007">
    <property type="protein sequence ID" value="OGY40530.1"/>
    <property type="molecule type" value="Genomic_DNA"/>
</dbReference>
<keyword evidence="3" id="KW-0731">Sigma factor</keyword>
<sequence>MSNQDEMIEIEKFFLDGYDKHADEIFRHIAFRIFDRDRAKDILQDTFSRTWEYLVKGRKIDNPRAFLYKVANNLIIDEVKKRTHLSLDGLAEAGVQIEDPTRFENKLSISFDYKESVSLLEQLEEDYKRVMIMRYIEELSVKEIARVLGVSENLVSVRLNRALTKLRNLI</sequence>
<keyword evidence="5" id="KW-0804">Transcription</keyword>
<dbReference type="Gene3D" id="1.10.10.10">
    <property type="entry name" value="Winged helix-like DNA-binding domain superfamily/Winged helix DNA-binding domain"/>
    <property type="match status" value="1"/>
</dbReference>
<evidence type="ECO:0000256" key="3">
    <source>
        <dbReference type="ARBA" id="ARBA00023082"/>
    </source>
</evidence>
<dbReference type="SUPFAM" id="SSF88946">
    <property type="entry name" value="Sigma2 domain of RNA polymerase sigma factors"/>
    <property type="match status" value="1"/>
</dbReference>
<keyword evidence="2" id="KW-0805">Transcription regulation</keyword>
<evidence type="ECO:0000256" key="1">
    <source>
        <dbReference type="ARBA" id="ARBA00010641"/>
    </source>
</evidence>
<gene>
    <name evidence="8" type="ORF">A2570_02190</name>
</gene>
<comment type="similarity">
    <text evidence="1">Belongs to the sigma-70 factor family. ECF subfamily.</text>
</comment>
<dbReference type="PANTHER" id="PTHR43133:SF52">
    <property type="entry name" value="ECF RNA POLYMERASE SIGMA FACTOR SIGL"/>
    <property type="match status" value="1"/>
</dbReference>
<dbReference type="PANTHER" id="PTHR43133">
    <property type="entry name" value="RNA POLYMERASE ECF-TYPE SIGMA FACTO"/>
    <property type="match status" value="1"/>
</dbReference>
<keyword evidence="4" id="KW-0238">DNA-binding</keyword>
<evidence type="ECO:0000313" key="8">
    <source>
        <dbReference type="EMBL" id="OGY40530.1"/>
    </source>
</evidence>
<dbReference type="GO" id="GO:0003677">
    <property type="term" value="F:DNA binding"/>
    <property type="evidence" value="ECO:0007669"/>
    <property type="project" value="UniProtKB-KW"/>
</dbReference>
<dbReference type="InterPro" id="IPR036388">
    <property type="entry name" value="WH-like_DNA-bd_sf"/>
</dbReference>
<dbReference type="InterPro" id="IPR013249">
    <property type="entry name" value="RNA_pol_sigma70_r4_t2"/>
</dbReference>
<dbReference type="Pfam" id="PF08281">
    <property type="entry name" value="Sigma70_r4_2"/>
    <property type="match status" value="1"/>
</dbReference>
<evidence type="ECO:0000256" key="5">
    <source>
        <dbReference type="ARBA" id="ARBA00023163"/>
    </source>
</evidence>